<comment type="caution">
    <text evidence="1">The sequence shown here is derived from an EMBL/GenBank/DDBJ whole genome shotgun (WGS) entry which is preliminary data.</text>
</comment>
<gene>
    <name evidence="1" type="ORF">E5357_07800</name>
</gene>
<evidence type="ECO:0000313" key="2">
    <source>
        <dbReference type="Proteomes" id="UP000307720"/>
    </source>
</evidence>
<sequence length="185" mass="21967">MLKNDKDRSYFPFDAFKVERWDIEHIASLKDAIPDKTERKQWLNDVKPYFDKNVPGGKNILKNIDSCDIYDDTEFERLFEQVNDHFNYKIINQETGVIEDINGISNLTLLDSFTNRSYKNAVFPIKRKTIIERDKSGGFVPLCTKNTFLKYFSDYPPKISFWTEDDRQKYEDDLAMVLNQYMEVE</sequence>
<dbReference type="Proteomes" id="UP000307720">
    <property type="component" value="Unassembled WGS sequence"/>
</dbReference>
<keyword evidence="2" id="KW-1185">Reference proteome</keyword>
<dbReference type="EMBL" id="SRZB01000013">
    <property type="protein sequence ID" value="TGX98857.1"/>
    <property type="molecule type" value="Genomic_DNA"/>
</dbReference>
<organism evidence="1 2">
    <name type="scientific">Hominisplanchenecus murintestinalis</name>
    <dbReference type="NCBI Taxonomy" id="2941517"/>
    <lineage>
        <taxon>Bacteria</taxon>
        <taxon>Bacillati</taxon>
        <taxon>Bacillota</taxon>
        <taxon>Clostridia</taxon>
        <taxon>Lachnospirales</taxon>
        <taxon>Lachnospiraceae</taxon>
        <taxon>Hominisplanchenecus</taxon>
    </lineage>
</organism>
<evidence type="ECO:0000313" key="1">
    <source>
        <dbReference type="EMBL" id="TGX98857.1"/>
    </source>
</evidence>
<accession>A0AC61R0H4</accession>
<protein>
    <submittedName>
        <fullName evidence="1">DUF1524 domain-containing protein</fullName>
    </submittedName>
</protein>
<proteinExistence type="predicted"/>
<reference evidence="1" key="1">
    <citation type="submission" date="2019-04" db="EMBL/GenBank/DDBJ databases">
        <title>Microbes associate with the intestines of laboratory mice.</title>
        <authorList>
            <person name="Navarre W."/>
            <person name="Wong E."/>
            <person name="Huang K."/>
            <person name="Tropini C."/>
            <person name="Ng K."/>
            <person name="Yu B."/>
        </authorList>
    </citation>
    <scope>NUCLEOTIDE SEQUENCE</scope>
    <source>
        <strain evidence="1">NM72_1-8</strain>
    </source>
</reference>
<name>A0AC61R0H4_9FIRM</name>